<dbReference type="EMBL" id="DVOL01000029">
    <property type="protein sequence ID" value="HIV10490.1"/>
    <property type="molecule type" value="Genomic_DNA"/>
</dbReference>
<dbReference type="Pfam" id="PF13489">
    <property type="entry name" value="Methyltransf_23"/>
    <property type="match status" value="1"/>
</dbReference>
<dbReference type="PANTHER" id="PTHR43861:SF1">
    <property type="entry name" value="TRANS-ACONITATE 2-METHYLTRANSFERASE"/>
    <property type="match status" value="1"/>
</dbReference>
<dbReference type="Gene3D" id="1.10.150.290">
    <property type="entry name" value="S-adenosyl-L-methionine-dependent methyltransferases"/>
    <property type="match status" value="1"/>
</dbReference>
<reference evidence="1" key="1">
    <citation type="submission" date="2020-10" db="EMBL/GenBank/DDBJ databases">
        <authorList>
            <person name="Gilroy R."/>
        </authorList>
    </citation>
    <scope>NUCLEOTIDE SEQUENCE</scope>
    <source>
        <strain evidence="1">1370</strain>
    </source>
</reference>
<dbReference type="AlphaFoldDB" id="A0A9D1NQY2"/>
<dbReference type="InterPro" id="IPR023149">
    <property type="entry name" value="Trans_acon_MeTrfase_C"/>
</dbReference>
<dbReference type="Gene3D" id="3.40.50.150">
    <property type="entry name" value="Vaccinia Virus protein VP39"/>
    <property type="match status" value="1"/>
</dbReference>
<dbReference type="PANTHER" id="PTHR43861">
    <property type="entry name" value="TRANS-ACONITATE 2-METHYLTRANSFERASE-RELATED"/>
    <property type="match status" value="1"/>
</dbReference>
<dbReference type="GO" id="GO:0032259">
    <property type="term" value="P:methylation"/>
    <property type="evidence" value="ECO:0007669"/>
    <property type="project" value="UniProtKB-KW"/>
</dbReference>
<organism evidence="1 2">
    <name type="scientific">Candidatus Faeciplasma avium</name>
    <dbReference type="NCBI Taxonomy" id="2840798"/>
    <lineage>
        <taxon>Bacteria</taxon>
        <taxon>Bacillati</taxon>
        <taxon>Bacillota</taxon>
        <taxon>Clostridia</taxon>
        <taxon>Eubacteriales</taxon>
        <taxon>Oscillospiraceae</taxon>
        <taxon>Oscillospiraceae incertae sedis</taxon>
        <taxon>Candidatus Faeciplasma</taxon>
    </lineage>
</organism>
<evidence type="ECO:0000313" key="1">
    <source>
        <dbReference type="EMBL" id="HIV10490.1"/>
    </source>
</evidence>
<name>A0A9D1NQY2_9FIRM</name>
<accession>A0A9D1NQY2</accession>
<reference evidence="1" key="2">
    <citation type="journal article" date="2021" name="PeerJ">
        <title>Extensive microbial diversity within the chicken gut microbiome revealed by metagenomics and culture.</title>
        <authorList>
            <person name="Gilroy R."/>
            <person name="Ravi A."/>
            <person name="Getino M."/>
            <person name="Pursley I."/>
            <person name="Horton D.L."/>
            <person name="Alikhan N.F."/>
            <person name="Baker D."/>
            <person name="Gharbi K."/>
            <person name="Hall N."/>
            <person name="Watson M."/>
            <person name="Adriaenssens E.M."/>
            <person name="Foster-Nyarko E."/>
            <person name="Jarju S."/>
            <person name="Secka A."/>
            <person name="Antonio M."/>
            <person name="Oren A."/>
            <person name="Chaudhuri R.R."/>
            <person name="La Ragione R."/>
            <person name="Hildebrand F."/>
            <person name="Pallen M.J."/>
        </authorList>
    </citation>
    <scope>NUCLEOTIDE SEQUENCE</scope>
    <source>
        <strain evidence="1">1370</strain>
    </source>
</reference>
<evidence type="ECO:0000313" key="2">
    <source>
        <dbReference type="Proteomes" id="UP000823960"/>
    </source>
</evidence>
<protein>
    <submittedName>
        <fullName evidence="1">Methyltransferase domain-containing protein</fullName>
    </submittedName>
</protein>
<dbReference type="Proteomes" id="UP000823960">
    <property type="component" value="Unassembled WGS sequence"/>
</dbReference>
<sequence>MSDWKPSLYLKFDRERTQPALDLALRAKELISNPKRIADLGCGPGNSTRVLSRVFPGSGITGLDSSPDMIKRAKSENPDIEFRLCDARSVEGGCDLIFSNACLQWIERHDELIPMLISRLNPGGVLAVQVPNNSEEPFFKLIEEAAAEKRWGLSDVSEDRRNGGVLSPMEYYDILAGVSSGFDIWETKYYHTLSDHSALAEWARGTRLRPYLERLDGDSADEFIEELTLRSRELYPPKRDGSVVLCFRRLFFTAVK</sequence>
<keyword evidence="1" id="KW-0808">Transferase</keyword>
<proteinExistence type="predicted"/>
<dbReference type="InterPro" id="IPR029063">
    <property type="entry name" value="SAM-dependent_MTases_sf"/>
</dbReference>
<comment type="caution">
    <text evidence="1">The sequence shown here is derived from an EMBL/GenBank/DDBJ whole genome shotgun (WGS) entry which is preliminary data.</text>
</comment>
<dbReference type="CDD" id="cd02440">
    <property type="entry name" value="AdoMet_MTases"/>
    <property type="match status" value="1"/>
</dbReference>
<keyword evidence="1" id="KW-0489">Methyltransferase</keyword>
<dbReference type="SUPFAM" id="SSF53335">
    <property type="entry name" value="S-adenosyl-L-methionine-dependent methyltransferases"/>
    <property type="match status" value="1"/>
</dbReference>
<gene>
    <name evidence="1" type="ORF">IAD28_02195</name>
</gene>
<dbReference type="GO" id="GO:0030798">
    <property type="term" value="F:trans-aconitate 2-methyltransferase activity"/>
    <property type="evidence" value="ECO:0007669"/>
    <property type="project" value="InterPro"/>
</dbReference>